<dbReference type="EMBL" id="CAJOBJ010170286">
    <property type="protein sequence ID" value="CAF4880213.1"/>
    <property type="molecule type" value="Genomic_DNA"/>
</dbReference>
<dbReference type="Proteomes" id="UP000681967">
    <property type="component" value="Unassembled WGS sequence"/>
</dbReference>
<protein>
    <submittedName>
        <fullName evidence="1">Uncharacterized protein</fullName>
    </submittedName>
</protein>
<comment type="caution">
    <text evidence="1">The sequence shown here is derived from an EMBL/GenBank/DDBJ whole genome shotgun (WGS) entry which is preliminary data.</text>
</comment>
<reference evidence="1" key="1">
    <citation type="submission" date="2021-02" db="EMBL/GenBank/DDBJ databases">
        <authorList>
            <person name="Nowell W R."/>
        </authorList>
    </citation>
    <scope>NUCLEOTIDE SEQUENCE</scope>
</reference>
<dbReference type="EMBL" id="CAJOBH010066223">
    <property type="protein sequence ID" value="CAF4449572.1"/>
    <property type="molecule type" value="Genomic_DNA"/>
</dbReference>
<evidence type="ECO:0000313" key="3">
    <source>
        <dbReference type="Proteomes" id="UP000681967"/>
    </source>
</evidence>
<sequence length="54" mass="6331">MQTRINYLRETVKILQKSYDDALNQSLLAEILFNTKLSNSEASIRDQLENNMKQ</sequence>
<dbReference type="AlphaFoldDB" id="A0A8S2WLI0"/>
<proteinExistence type="predicted"/>
<evidence type="ECO:0000313" key="1">
    <source>
        <dbReference type="EMBL" id="CAF4449572.1"/>
    </source>
</evidence>
<feature type="non-terminal residue" evidence="1">
    <location>
        <position position="54"/>
    </location>
</feature>
<accession>A0A8S2WLI0</accession>
<gene>
    <name evidence="1" type="ORF">BYL167_LOCUS33691</name>
    <name evidence="2" type="ORF">GIL414_LOCUS50818</name>
</gene>
<evidence type="ECO:0000313" key="2">
    <source>
        <dbReference type="EMBL" id="CAF4880213.1"/>
    </source>
</evidence>
<organism evidence="1 3">
    <name type="scientific">Rotaria magnacalcarata</name>
    <dbReference type="NCBI Taxonomy" id="392030"/>
    <lineage>
        <taxon>Eukaryota</taxon>
        <taxon>Metazoa</taxon>
        <taxon>Spiralia</taxon>
        <taxon>Gnathifera</taxon>
        <taxon>Rotifera</taxon>
        <taxon>Eurotatoria</taxon>
        <taxon>Bdelloidea</taxon>
        <taxon>Philodinida</taxon>
        <taxon>Philodinidae</taxon>
        <taxon>Rotaria</taxon>
    </lineage>
</organism>
<dbReference type="Proteomes" id="UP000681720">
    <property type="component" value="Unassembled WGS sequence"/>
</dbReference>
<name>A0A8S2WLI0_9BILA</name>